<keyword evidence="14" id="KW-1185">Reference proteome</keyword>
<feature type="domain" description="Nucleotidyl transferase" evidence="11">
    <location>
        <begin position="18"/>
        <end position="152"/>
    </location>
</feature>
<dbReference type="InterPro" id="IPR005835">
    <property type="entry name" value="NTP_transferase_dom"/>
</dbReference>
<dbReference type="InterPro" id="IPR051960">
    <property type="entry name" value="eIF2B_gamma"/>
</dbReference>
<dbReference type="Pfam" id="PF25084">
    <property type="entry name" value="LbH_EIF2B"/>
    <property type="match status" value="1"/>
</dbReference>
<comment type="similarity">
    <text evidence="2">Belongs to the eIF-2B gamma/epsilon subunits family.</text>
</comment>
<evidence type="ECO:0000256" key="1">
    <source>
        <dbReference type="ARBA" id="ARBA00004514"/>
    </source>
</evidence>
<feature type="domain" description="EIF2B subunit epsilon/gamma LbH" evidence="12">
    <location>
        <begin position="383"/>
        <end position="469"/>
    </location>
</feature>
<dbReference type="Pfam" id="PF00483">
    <property type="entry name" value="NTP_transferase"/>
    <property type="match status" value="1"/>
</dbReference>
<feature type="compositionally biased region" description="Acidic residues" evidence="10">
    <location>
        <begin position="494"/>
        <end position="512"/>
    </location>
</feature>
<evidence type="ECO:0000256" key="8">
    <source>
        <dbReference type="ARBA" id="ARBA00045373"/>
    </source>
</evidence>
<evidence type="ECO:0000256" key="7">
    <source>
        <dbReference type="ARBA" id="ARBA00044229"/>
    </source>
</evidence>
<keyword evidence="4" id="KW-0396">Initiation factor</keyword>
<evidence type="ECO:0000256" key="2">
    <source>
        <dbReference type="ARBA" id="ARBA00007878"/>
    </source>
</evidence>
<evidence type="ECO:0000259" key="11">
    <source>
        <dbReference type="Pfam" id="PF00483"/>
    </source>
</evidence>
<sequence length="512" mass="56929">MDFEESTHKIVSQEFLAVIIAGFGNELTPLTSNHGEKANPKALLPIANKPMLTHPLMWLEASDIRDVLLICPAPHRSAISHFLHSDSSAFPSLRIDLQAYDETQDLSVGTCTVLKHFSSKIKQDFLILPCDFVPHPSVPLTRLLNKFRTETTYDGSIATAFFFEPRRAEKGSVPDEWGIENTTLPVMWDEKSGTLLYVDTPDEVDKNGELLEVNMSLLSRYPRAKLSAGLQDSHVYICRRAVLDLLQEKPRFESIREELIPWLCTLQYHGGKRAKYQNALSSITNTPSHAIALRHATLHDEVKLHFSQQERYGFTHSAASSQDEDGEVDVEIPTSLRVGVVVHRSSEGYSARANNLHSYLELNRHFLSQSSYTLPTDPESRALIDAKAQISADSMVGHTTKVGERTTIKKSIIGKHCVIGKMARIVGCIIFDHCVIADGVKLDGCILGTNTSVGVKAELSKCVTQAGYEISAGESYRNEKLEVSDWTAPQDSTDNTDEDDDEEDESDTSNED</sequence>
<evidence type="ECO:0000259" key="12">
    <source>
        <dbReference type="Pfam" id="PF25084"/>
    </source>
</evidence>
<dbReference type="GO" id="GO:0005829">
    <property type="term" value="C:cytosol"/>
    <property type="evidence" value="ECO:0007669"/>
    <property type="project" value="UniProtKB-SubCell"/>
</dbReference>
<evidence type="ECO:0000256" key="10">
    <source>
        <dbReference type="SAM" id="MobiDB-lite"/>
    </source>
</evidence>
<evidence type="ECO:0000256" key="5">
    <source>
        <dbReference type="ARBA" id="ARBA00022917"/>
    </source>
</evidence>
<evidence type="ECO:0000256" key="6">
    <source>
        <dbReference type="ARBA" id="ARBA00044196"/>
    </source>
</evidence>
<dbReference type="Proteomes" id="UP000813824">
    <property type="component" value="Unassembled WGS sequence"/>
</dbReference>
<dbReference type="GO" id="GO:0003743">
    <property type="term" value="F:translation initiation factor activity"/>
    <property type="evidence" value="ECO:0007669"/>
    <property type="project" value="UniProtKB-KW"/>
</dbReference>
<dbReference type="SUPFAM" id="SSF53448">
    <property type="entry name" value="Nucleotide-diphospho-sugar transferases"/>
    <property type="match status" value="1"/>
</dbReference>
<evidence type="ECO:0000313" key="14">
    <source>
        <dbReference type="Proteomes" id="UP000813824"/>
    </source>
</evidence>
<keyword evidence="3" id="KW-0963">Cytoplasm</keyword>
<name>A0A8K0UGK9_9AGAR</name>
<evidence type="ECO:0000256" key="9">
    <source>
        <dbReference type="ARBA" id="ARBA00046432"/>
    </source>
</evidence>
<dbReference type="PANTHER" id="PTHR45989">
    <property type="entry name" value="TRANSLATION INITIATION FACTOR EIF-2B SUBUNIT GAMMA"/>
    <property type="match status" value="1"/>
</dbReference>
<dbReference type="InterPro" id="IPR056764">
    <property type="entry name" value="LbH_EIF2B3/5"/>
</dbReference>
<proteinExistence type="inferred from homology"/>
<dbReference type="GO" id="GO:0005085">
    <property type="term" value="F:guanyl-nucleotide exchange factor activity"/>
    <property type="evidence" value="ECO:0007669"/>
    <property type="project" value="TreeGrafter"/>
</dbReference>
<dbReference type="AlphaFoldDB" id="A0A8K0UGK9"/>
<accession>A0A8K0UGK9</accession>
<dbReference type="PANTHER" id="PTHR45989:SF1">
    <property type="entry name" value="TRANSLATION INITIATION FACTOR EIF-2B SUBUNIT GAMMA"/>
    <property type="match status" value="1"/>
</dbReference>
<feature type="region of interest" description="Disordered" evidence="10">
    <location>
        <begin position="479"/>
        <end position="512"/>
    </location>
</feature>
<comment type="subunit">
    <text evidence="9">Component of the translation initiation factor 2B (eIF2B) complex which is a heterodecamer of two sets of five different subunits: alpha, beta, gamma, delta and epsilon. Subunits alpha, beta and delta comprise a regulatory subcomplex and subunits epsilon and gamma comprise a catalytic subcomplex. Within the complex, the hexameric regulatory complex resides at the center, with the two heterodimeric catalytic subcomplexes bound on opposite sides.</text>
</comment>
<dbReference type="CDD" id="cd04652">
    <property type="entry name" value="LbH_eIF2B_gamma_C"/>
    <property type="match status" value="1"/>
</dbReference>
<evidence type="ECO:0000313" key="13">
    <source>
        <dbReference type="EMBL" id="KAH8080294.1"/>
    </source>
</evidence>
<dbReference type="Gene3D" id="3.90.550.10">
    <property type="entry name" value="Spore Coat Polysaccharide Biosynthesis Protein SpsA, Chain A"/>
    <property type="match status" value="1"/>
</dbReference>
<dbReference type="InterPro" id="IPR029044">
    <property type="entry name" value="Nucleotide-diphossugar_trans"/>
</dbReference>
<dbReference type="EMBL" id="JAEVFJ010000054">
    <property type="protein sequence ID" value="KAH8080294.1"/>
    <property type="molecule type" value="Genomic_DNA"/>
</dbReference>
<keyword evidence="5" id="KW-0648">Protein biosynthesis</keyword>
<dbReference type="CDD" id="cd04198">
    <property type="entry name" value="eIF-2B_gamma_N"/>
    <property type="match status" value="1"/>
</dbReference>
<dbReference type="Gene3D" id="2.160.10.10">
    <property type="entry name" value="Hexapeptide repeat proteins"/>
    <property type="match status" value="1"/>
</dbReference>
<comment type="caution">
    <text evidence="13">The sequence shown here is derived from an EMBL/GenBank/DDBJ whole genome shotgun (WGS) entry which is preliminary data.</text>
</comment>
<reference evidence="13" key="1">
    <citation type="journal article" date="2021" name="New Phytol.">
        <title>Evolutionary innovations through gain and loss of genes in the ectomycorrhizal Boletales.</title>
        <authorList>
            <person name="Wu G."/>
            <person name="Miyauchi S."/>
            <person name="Morin E."/>
            <person name="Kuo A."/>
            <person name="Drula E."/>
            <person name="Varga T."/>
            <person name="Kohler A."/>
            <person name="Feng B."/>
            <person name="Cao Y."/>
            <person name="Lipzen A."/>
            <person name="Daum C."/>
            <person name="Hundley H."/>
            <person name="Pangilinan J."/>
            <person name="Johnson J."/>
            <person name="Barry K."/>
            <person name="LaButti K."/>
            <person name="Ng V."/>
            <person name="Ahrendt S."/>
            <person name="Min B."/>
            <person name="Choi I.G."/>
            <person name="Park H."/>
            <person name="Plett J.M."/>
            <person name="Magnuson J."/>
            <person name="Spatafora J.W."/>
            <person name="Nagy L.G."/>
            <person name="Henrissat B."/>
            <person name="Grigoriev I.V."/>
            <person name="Yang Z.L."/>
            <person name="Xu J."/>
            <person name="Martin F.M."/>
        </authorList>
    </citation>
    <scope>NUCLEOTIDE SEQUENCE</scope>
    <source>
        <strain evidence="13">KKN 215</strain>
    </source>
</reference>
<dbReference type="GO" id="GO:0002183">
    <property type="term" value="P:cytoplasmic translational initiation"/>
    <property type="evidence" value="ECO:0007669"/>
    <property type="project" value="TreeGrafter"/>
</dbReference>
<protein>
    <recommendedName>
        <fullName evidence="6">Translation initiation factor eIF2B subunit gamma</fullName>
    </recommendedName>
    <alternativeName>
        <fullName evidence="7">eIF2B GDP-GTP exchange factor subunit gamma</fullName>
    </alternativeName>
</protein>
<evidence type="ECO:0000256" key="3">
    <source>
        <dbReference type="ARBA" id="ARBA00022490"/>
    </source>
</evidence>
<comment type="subcellular location">
    <subcellularLocation>
        <location evidence="1">Cytoplasm</location>
        <location evidence="1">Cytosol</location>
    </subcellularLocation>
</comment>
<gene>
    <name evidence="13" type="ORF">BXZ70DRAFT_642707</name>
</gene>
<organism evidence="13 14">
    <name type="scientific">Cristinia sonorae</name>
    <dbReference type="NCBI Taxonomy" id="1940300"/>
    <lineage>
        <taxon>Eukaryota</taxon>
        <taxon>Fungi</taxon>
        <taxon>Dikarya</taxon>
        <taxon>Basidiomycota</taxon>
        <taxon>Agaricomycotina</taxon>
        <taxon>Agaricomycetes</taxon>
        <taxon>Agaricomycetidae</taxon>
        <taxon>Agaricales</taxon>
        <taxon>Pleurotineae</taxon>
        <taxon>Stephanosporaceae</taxon>
        <taxon>Cristinia</taxon>
    </lineage>
</organism>
<comment type="function">
    <text evidence="8">Acts as a component of the translation initiation factor 2B (eIF2B) complex, which catalyzes the exchange of GDP for GTP on the eukaryotic initiation factor 2 (eIF2) complex gamma subunit. Its guanine nucleotide exchange factor activity is repressed when bound to eIF2 complex phosphorylated on the alpha subunit, thereby limiting the amount of methionyl-initiator methionine tRNA available to the ribosome and consequently global translation is repressed.</text>
</comment>
<evidence type="ECO:0000256" key="4">
    <source>
        <dbReference type="ARBA" id="ARBA00022540"/>
    </source>
</evidence>
<dbReference type="OrthoDB" id="1733332at2759"/>
<dbReference type="GO" id="GO:0005851">
    <property type="term" value="C:eukaryotic translation initiation factor 2B complex"/>
    <property type="evidence" value="ECO:0007669"/>
    <property type="project" value="TreeGrafter"/>
</dbReference>